<reference evidence="2" key="2">
    <citation type="submission" date="2017-02" db="EMBL/GenBank/DDBJ databases">
        <title>Sunflower complete genome.</title>
        <authorList>
            <person name="Langlade N."/>
            <person name="Munos S."/>
        </authorList>
    </citation>
    <scope>NUCLEOTIDE SEQUENCE [LARGE SCALE GENOMIC DNA]</scope>
    <source>
        <tissue evidence="2">Leaves</tissue>
    </source>
</reference>
<gene>
    <name evidence="2" type="ORF">HannXRQ_Chr09g0240991</name>
    <name evidence="1" type="ORF">HanXRQr2_Chr09g0366601</name>
</gene>
<dbReference type="EMBL" id="MNCJ02000324">
    <property type="protein sequence ID" value="KAF5789077.1"/>
    <property type="molecule type" value="Genomic_DNA"/>
</dbReference>
<evidence type="ECO:0000313" key="1">
    <source>
        <dbReference type="EMBL" id="KAF5789077.1"/>
    </source>
</evidence>
<dbReference type="Proteomes" id="UP000215914">
    <property type="component" value="Chromosome 9"/>
</dbReference>
<proteinExistence type="predicted"/>
<reference evidence="1" key="3">
    <citation type="submission" date="2020-06" db="EMBL/GenBank/DDBJ databases">
        <title>Helianthus annuus Genome sequencing and assembly Release 2.</title>
        <authorList>
            <person name="Gouzy J."/>
            <person name="Langlade N."/>
            <person name="Munos S."/>
        </authorList>
    </citation>
    <scope>NUCLEOTIDE SEQUENCE</scope>
    <source>
        <tissue evidence="1">Leaves</tissue>
    </source>
</reference>
<name>A0A251TS10_HELAN</name>
<dbReference type="Gramene" id="mRNA:HanXRQr2_Chr09g0366601">
    <property type="protein sequence ID" value="CDS:HanXRQr2_Chr09g0366601.1"/>
    <property type="gene ID" value="HanXRQr2_Chr09g0366601"/>
</dbReference>
<reference evidence="1 3" key="1">
    <citation type="journal article" date="2017" name="Nature">
        <title>The sunflower genome provides insights into oil metabolism, flowering and Asterid evolution.</title>
        <authorList>
            <person name="Badouin H."/>
            <person name="Gouzy J."/>
            <person name="Grassa C.J."/>
            <person name="Murat F."/>
            <person name="Staton S.E."/>
            <person name="Cottret L."/>
            <person name="Lelandais-Briere C."/>
            <person name="Owens G.L."/>
            <person name="Carrere S."/>
            <person name="Mayjonade B."/>
            <person name="Legrand L."/>
            <person name="Gill N."/>
            <person name="Kane N.C."/>
            <person name="Bowers J.E."/>
            <person name="Hubner S."/>
            <person name="Bellec A."/>
            <person name="Berard A."/>
            <person name="Berges H."/>
            <person name="Blanchet N."/>
            <person name="Boniface M.C."/>
            <person name="Brunel D."/>
            <person name="Catrice O."/>
            <person name="Chaidir N."/>
            <person name="Claudel C."/>
            <person name="Donnadieu C."/>
            <person name="Faraut T."/>
            <person name="Fievet G."/>
            <person name="Helmstetter N."/>
            <person name="King M."/>
            <person name="Knapp S.J."/>
            <person name="Lai Z."/>
            <person name="Le Paslier M.C."/>
            <person name="Lippi Y."/>
            <person name="Lorenzon L."/>
            <person name="Mandel J.R."/>
            <person name="Marage G."/>
            <person name="Marchand G."/>
            <person name="Marquand E."/>
            <person name="Bret-Mestries E."/>
            <person name="Morien E."/>
            <person name="Nambeesan S."/>
            <person name="Nguyen T."/>
            <person name="Pegot-Espagnet P."/>
            <person name="Pouilly N."/>
            <person name="Raftis F."/>
            <person name="Sallet E."/>
            <person name="Schiex T."/>
            <person name="Thomas J."/>
            <person name="Vandecasteele C."/>
            <person name="Vares D."/>
            <person name="Vear F."/>
            <person name="Vautrin S."/>
            <person name="Crespi M."/>
            <person name="Mangin B."/>
            <person name="Burke J.M."/>
            <person name="Salse J."/>
            <person name="Munos S."/>
            <person name="Vincourt P."/>
            <person name="Rieseberg L.H."/>
            <person name="Langlade N.B."/>
        </authorList>
    </citation>
    <scope>NUCLEOTIDE SEQUENCE [LARGE SCALE GENOMIC DNA]</scope>
    <source>
        <strain evidence="3">cv. SF193</strain>
        <tissue evidence="1">Leaves</tissue>
    </source>
</reference>
<dbReference type="AlphaFoldDB" id="A0A251TS10"/>
<evidence type="ECO:0000313" key="3">
    <source>
        <dbReference type="Proteomes" id="UP000215914"/>
    </source>
</evidence>
<evidence type="ECO:0000313" key="2">
    <source>
        <dbReference type="EMBL" id="OTG13694.1"/>
    </source>
</evidence>
<dbReference type="InParanoid" id="A0A251TS10"/>
<sequence length="128" mass="14235">MSYADSVLAAKSVKVNFRTLASLITHEGCDVVLPRDSVRTVQDKLANTLYGYILGDRVAYTNLTPDFSASDHHLAHYPYRHGVTYVRAGTREPCSLSHPGKDEKTHLVYENGCFRQDKGCGNHCGYLT</sequence>
<accession>A0A251TS10</accession>
<dbReference type="EMBL" id="CM007898">
    <property type="protein sequence ID" value="OTG13694.1"/>
    <property type="molecule type" value="Genomic_DNA"/>
</dbReference>
<protein>
    <submittedName>
        <fullName evidence="2">Uncharacterized protein</fullName>
    </submittedName>
</protein>
<keyword evidence="3" id="KW-1185">Reference proteome</keyword>
<organism evidence="2 3">
    <name type="scientific">Helianthus annuus</name>
    <name type="common">Common sunflower</name>
    <dbReference type="NCBI Taxonomy" id="4232"/>
    <lineage>
        <taxon>Eukaryota</taxon>
        <taxon>Viridiplantae</taxon>
        <taxon>Streptophyta</taxon>
        <taxon>Embryophyta</taxon>
        <taxon>Tracheophyta</taxon>
        <taxon>Spermatophyta</taxon>
        <taxon>Magnoliopsida</taxon>
        <taxon>eudicotyledons</taxon>
        <taxon>Gunneridae</taxon>
        <taxon>Pentapetalae</taxon>
        <taxon>asterids</taxon>
        <taxon>campanulids</taxon>
        <taxon>Asterales</taxon>
        <taxon>Asteraceae</taxon>
        <taxon>Asteroideae</taxon>
        <taxon>Heliantheae alliance</taxon>
        <taxon>Heliantheae</taxon>
        <taxon>Helianthus</taxon>
    </lineage>
</organism>